<accession>A0A5A7NQ38</accession>
<comment type="caution">
    <text evidence="5">The sequence shown here is derived from an EMBL/GenBank/DDBJ whole genome shotgun (WGS) entry which is preliminary data.</text>
</comment>
<evidence type="ECO:0000313" key="6">
    <source>
        <dbReference type="Proteomes" id="UP000325307"/>
    </source>
</evidence>
<keyword evidence="2" id="KW-0479">Metal-binding</keyword>
<dbReference type="FunFam" id="3.20.20.60:FF:000004">
    <property type="entry name" value="5-keto-4-deoxy-D-glucarate aldolase"/>
    <property type="match status" value="1"/>
</dbReference>
<feature type="domain" description="HpcH/HpaI aldolase/citrate lyase" evidence="4">
    <location>
        <begin position="23"/>
        <end position="247"/>
    </location>
</feature>
<dbReference type="Proteomes" id="UP000325307">
    <property type="component" value="Unassembled WGS sequence"/>
</dbReference>
<dbReference type="InterPro" id="IPR040442">
    <property type="entry name" value="Pyrv_kinase-like_dom_sf"/>
</dbReference>
<dbReference type="Gene3D" id="3.20.20.60">
    <property type="entry name" value="Phosphoenolpyruvate-binding domains"/>
    <property type="match status" value="1"/>
</dbReference>
<evidence type="ECO:0000313" key="5">
    <source>
        <dbReference type="EMBL" id="GER23054.1"/>
    </source>
</evidence>
<dbReference type="OrthoDB" id="86160at2"/>
<protein>
    <submittedName>
        <fullName evidence="5">2,4-dihydroxyhept-2-ene-1,7-dioic acid aldolase</fullName>
    </submittedName>
</protein>
<dbReference type="Pfam" id="PF03328">
    <property type="entry name" value="HpcH_HpaI"/>
    <property type="match status" value="1"/>
</dbReference>
<keyword evidence="6" id="KW-1185">Reference proteome</keyword>
<dbReference type="GO" id="GO:0046872">
    <property type="term" value="F:metal ion binding"/>
    <property type="evidence" value="ECO:0007669"/>
    <property type="project" value="UniProtKB-KW"/>
</dbReference>
<dbReference type="InterPro" id="IPR005000">
    <property type="entry name" value="Aldolase/citrate-lyase_domain"/>
</dbReference>
<dbReference type="EMBL" id="BKDJ01000006">
    <property type="protein sequence ID" value="GER23054.1"/>
    <property type="molecule type" value="Genomic_DNA"/>
</dbReference>
<evidence type="ECO:0000256" key="2">
    <source>
        <dbReference type="ARBA" id="ARBA00022723"/>
    </source>
</evidence>
<dbReference type="GO" id="GO:0005737">
    <property type="term" value="C:cytoplasm"/>
    <property type="evidence" value="ECO:0007669"/>
    <property type="project" value="UniProtKB-ARBA"/>
</dbReference>
<comment type="similarity">
    <text evidence="1">Belongs to the HpcH/HpaI aldolase family.</text>
</comment>
<gene>
    <name evidence="5" type="primary">hpcH_1</name>
    <name evidence="5" type="ORF">NCCP1664_15500</name>
</gene>
<name>A0A5A7NQ38_9MICC</name>
<keyword evidence="3" id="KW-0456">Lyase</keyword>
<sequence>MPFRVEPDPSLKDALAGTDRPLAGIWVCSGSPLVAEICAGAGFDWLFIDAEHSPNGPASVLAQLQAVRGYPVVPVVRPPANDPVLIKQYLDVGAQTLIVPMVNTAGEARAAAAAVRYPPHGIRGVGSALARSARWNRIPDYLQRASETITLIVQIESAQAVANAAGIAAVDGVDGVFIGPSDLAASMGVIGQQAHPDVVANVEATIAAVKAAGKYVGVNAFAEPEARRYMAAGADFVGLGADVALLARGTEALAARFTGDPATDGSGSAGNAPASY</sequence>
<dbReference type="GO" id="GO:0016832">
    <property type="term" value="F:aldehyde-lyase activity"/>
    <property type="evidence" value="ECO:0007669"/>
    <property type="project" value="TreeGrafter"/>
</dbReference>
<proteinExistence type="inferred from homology"/>
<evidence type="ECO:0000259" key="4">
    <source>
        <dbReference type="Pfam" id="PF03328"/>
    </source>
</evidence>
<dbReference type="InterPro" id="IPR015813">
    <property type="entry name" value="Pyrv/PenolPyrv_kinase-like_dom"/>
</dbReference>
<dbReference type="RefSeq" id="WP_149956654.1">
    <property type="nucleotide sequence ID" value="NZ_BKDJ01000006.1"/>
</dbReference>
<dbReference type="InterPro" id="IPR050251">
    <property type="entry name" value="HpcH-HpaI_aldolase"/>
</dbReference>
<organism evidence="5 6">
    <name type="scientific">Zafaria cholistanensis</name>
    <dbReference type="NCBI Taxonomy" id="1682741"/>
    <lineage>
        <taxon>Bacteria</taxon>
        <taxon>Bacillati</taxon>
        <taxon>Actinomycetota</taxon>
        <taxon>Actinomycetes</taxon>
        <taxon>Micrococcales</taxon>
        <taxon>Micrococcaceae</taxon>
        <taxon>Zafaria</taxon>
    </lineage>
</organism>
<evidence type="ECO:0000256" key="3">
    <source>
        <dbReference type="ARBA" id="ARBA00023239"/>
    </source>
</evidence>
<dbReference type="AlphaFoldDB" id="A0A5A7NQ38"/>
<evidence type="ECO:0000256" key="1">
    <source>
        <dbReference type="ARBA" id="ARBA00005568"/>
    </source>
</evidence>
<reference evidence="5 6" key="1">
    <citation type="submission" date="2019-09" db="EMBL/GenBank/DDBJ databases">
        <title>Arthrobacter zafarii sp. nov., a moderately thermotolerant and halotolerant actinobacterium isolated from Cholistan desert soil of Pakistan.</title>
        <authorList>
            <person name="Amin A."/>
            <person name="Ahmed I."/>
            <person name="Khalid N."/>
            <person name="Schumann P."/>
            <person name="Busse H.J."/>
            <person name="Khan I.U."/>
            <person name="Li S."/>
            <person name="Li W.J."/>
        </authorList>
    </citation>
    <scope>NUCLEOTIDE SEQUENCE [LARGE SCALE GENOMIC DNA]</scope>
    <source>
        <strain evidence="5 6">NCCP-1664</strain>
    </source>
</reference>
<dbReference type="PANTHER" id="PTHR30502:SF0">
    <property type="entry name" value="PHOSPHOENOLPYRUVATE CARBOXYLASE FAMILY PROTEIN"/>
    <property type="match status" value="1"/>
</dbReference>
<dbReference type="PANTHER" id="PTHR30502">
    <property type="entry name" value="2-KETO-3-DEOXY-L-RHAMNONATE ALDOLASE"/>
    <property type="match status" value="1"/>
</dbReference>
<dbReference type="SUPFAM" id="SSF51621">
    <property type="entry name" value="Phosphoenolpyruvate/pyruvate domain"/>
    <property type="match status" value="1"/>
</dbReference>